<feature type="domain" description="CSC1/OSCA1-like cytosolic" evidence="12">
    <location>
        <begin position="249"/>
        <end position="574"/>
    </location>
</feature>
<evidence type="ECO:0000256" key="3">
    <source>
        <dbReference type="ARBA" id="ARBA00022448"/>
    </source>
</evidence>
<dbReference type="InterPro" id="IPR022257">
    <property type="entry name" value="PHM7_ext"/>
</dbReference>
<keyword evidence="5 8" id="KW-1133">Transmembrane helix</keyword>
<feature type="compositionally biased region" description="Basic and acidic residues" evidence="7">
    <location>
        <begin position="943"/>
        <end position="961"/>
    </location>
</feature>
<feature type="region of interest" description="Disordered" evidence="7">
    <location>
        <begin position="936"/>
        <end position="980"/>
    </location>
</feature>
<dbReference type="EMBL" id="JAPUFD010000010">
    <property type="protein sequence ID" value="MDI1489898.1"/>
    <property type="molecule type" value="Genomic_DNA"/>
</dbReference>
<evidence type="ECO:0000259" key="10">
    <source>
        <dbReference type="Pfam" id="PF12621"/>
    </source>
</evidence>
<keyword evidence="4 8" id="KW-0812">Transmembrane</keyword>
<dbReference type="Pfam" id="PF12621">
    <property type="entry name" value="PHM7_ext"/>
    <property type="match status" value="1"/>
</dbReference>
<feature type="transmembrane region" description="Helical" evidence="8">
    <location>
        <begin position="61"/>
        <end position="83"/>
    </location>
</feature>
<accession>A0AA43QNV5</accession>
<evidence type="ECO:0000256" key="4">
    <source>
        <dbReference type="ARBA" id="ARBA00022692"/>
    </source>
</evidence>
<comment type="similarity">
    <text evidence="2">Belongs to the CSC1 (TC 1.A.17) family.</text>
</comment>
<comment type="caution">
    <text evidence="13">The sequence shown here is derived from an EMBL/GenBank/DDBJ whole genome shotgun (WGS) entry which is preliminary data.</text>
</comment>
<organism evidence="13 14">
    <name type="scientific">Ramalina farinacea</name>
    <dbReference type="NCBI Taxonomy" id="258253"/>
    <lineage>
        <taxon>Eukaryota</taxon>
        <taxon>Fungi</taxon>
        <taxon>Dikarya</taxon>
        <taxon>Ascomycota</taxon>
        <taxon>Pezizomycotina</taxon>
        <taxon>Lecanoromycetes</taxon>
        <taxon>OSLEUM clade</taxon>
        <taxon>Lecanoromycetidae</taxon>
        <taxon>Lecanorales</taxon>
        <taxon>Lecanorineae</taxon>
        <taxon>Ramalinaceae</taxon>
        <taxon>Ramalina</taxon>
    </lineage>
</organism>
<dbReference type="InterPro" id="IPR045122">
    <property type="entry name" value="Csc1-like"/>
</dbReference>
<feature type="region of interest" description="Disordered" evidence="7">
    <location>
        <begin position="417"/>
        <end position="467"/>
    </location>
</feature>
<dbReference type="Proteomes" id="UP001161017">
    <property type="component" value="Unassembled WGS sequence"/>
</dbReference>
<dbReference type="Pfam" id="PF13967">
    <property type="entry name" value="RSN1_TM"/>
    <property type="match status" value="1"/>
</dbReference>
<keyword evidence="6 8" id="KW-0472">Membrane</keyword>
<name>A0AA43QNV5_9LECA</name>
<comment type="subcellular location">
    <subcellularLocation>
        <location evidence="1">Membrane</location>
        <topology evidence="1">Multi-pass membrane protein</topology>
    </subcellularLocation>
</comment>
<feature type="transmembrane region" description="Helical" evidence="8">
    <location>
        <begin position="631"/>
        <end position="656"/>
    </location>
</feature>
<evidence type="ECO:0000256" key="1">
    <source>
        <dbReference type="ARBA" id="ARBA00004141"/>
    </source>
</evidence>
<feature type="transmembrane region" description="Helical" evidence="8">
    <location>
        <begin position="800"/>
        <end position="818"/>
    </location>
</feature>
<feature type="transmembrane region" description="Helical" evidence="8">
    <location>
        <begin position="587"/>
        <end position="611"/>
    </location>
</feature>
<dbReference type="InterPro" id="IPR032880">
    <property type="entry name" value="CSC1/OSCA1-like_N"/>
</dbReference>
<feature type="transmembrane region" description="Helical" evidence="8">
    <location>
        <begin position="839"/>
        <end position="860"/>
    </location>
</feature>
<feature type="domain" description="CSC1/OSCA1-like N-terminal transmembrane" evidence="11">
    <location>
        <begin position="60"/>
        <end position="225"/>
    </location>
</feature>
<dbReference type="InterPro" id="IPR027815">
    <property type="entry name" value="CSC1/OSCA1-like_cyt"/>
</dbReference>
<feature type="transmembrane region" description="Helical" evidence="8">
    <location>
        <begin position="726"/>
        <end position="754"/>
    </location>
</feature>
<dbReference type="InterPro" id="IPR003864">
    <property type="entry name" value="CSC1/OSCA1-like_7TM"/>
</dbReference>
<feature type="compositionally biased region" description="Basic and acidic residues" evidence="7">
    <location>
        <begin position="380"/>
        <end position="391"/>
    </location>
</feature>
<evidence type="ECO:0000256" key="2">
    <source>
        <dbReference type="ARBA" id="ARBA00007779"/>
    </source>
</evidence>
<reference evidence="13" key="1">
    <citation type="journal article" date="2023" name="Genome Biol. Evol.">
        <title>First Whole Genome Sequence and Flow Cytometry Genome Size Data for the Lichen-Forming Fungus Ramalina farinacea (Ascomycota).</title>
        <authorList>
            <person name="Llewellyn T."/>
            <person name="Mian S."/>
            <person name="Hill R."/>
            <person name="Leitch I.J."/>
            <person name="Gaya E."/>
        </authorList>
    </citation>
    <scope>NUCLEOTIDE SEQUENCE</scope>
    <source>
        <strain evidence="13">LIQ254RAFAR</strain>
    </source>
</reference>
<evidence type="ECO:0000259" key="9">
    <source>
        <dbReference type="Pfam" id="PF02714"/>
    </source>
</evidence>
<feature type="transmembrane region" description="Helical" evidence="8">
    <location>
        <begin position="204"/>
        <end position="223"/>
    </location>
</feature>
<evidence type="ECO:0000259" key="11">
    <source>
        <dbReference type="Pfam" id="PF13967"/>
    </source>
</evidence>
<dbReference type="PANTHER" id="PTHR13018">
    <property type="entry name" value="PROBABLE MEMBRANE PROTEIN DUF221-RELATED"/>
    <property type="match status" value="1"/>
</dbReference>
<feature type="region of interest" description="Disordered" evidence="7">
    <location>
        <begin position="1026"/>
        <end position="1045"/>
    </location>
</feature>
<keyword evidence="14" id="KW-1185">Reference proteome</keyword>
<evidence type="ECO:0008006" key="15">
    <source>
        <dbReference type="Google" id="ProtNLM"/>
    </source>
</evidence>
<dbReference type="Pfam" id="PF14703">
    <property type="entry name" value="PHM7_cyt"/>
    <property type="match status" value="1"/>
</dbReference>
<dbReference type="AlphaFoldDB" id="A0AA43QNV5"/>
<sequence length="1147" mass="128653">MHSVEPTLSSVAVEAASSVAAAVSKMASSTSAAAAPSNLAGALNDGAGTAQQNQGTTVTSFLASLASAFAIFGIEFAVFMLISGKLSRIYFPRTFLVPEKERTAAPPKGLWPWVPSVFKTSNSEFIQKCGLDAYFFLRYLRTLLKIFIPCMVVILPILLPLNIVGGRGPKFATGQFGNSTTWTNANGLDQLGWGNVSPLKNDRYWAHLVLALAVIIYTCWVFFDELRGYIRLRQAYLTSPQHRLRASATTVLVTAIPTKWCTHEALDGLYDVFPGGIRNIWINRNFDDLNDKIKRRDKLARSLEKAETSLIQNAKKAATKNAKKEAKKKGPRKPKSPISEQSEADDQTGLSMAQGDGVSAGDPHQVKHTIDELLEESSDEPSRQRSPDRNKPLIPIPVIGAGVEAVGHGLGQFGEAVFGKKNTGHKEKAKEMSRPEKQDKEQKKQGSTSVYPPAFDDNYDPNEGSPKWREYLKEKDRETMRLPIFGWQWMIALPLVGKKVDTIYYCRKEVARLNLEIEEDQKHPERYPLLNSAFVQFNHQVAAHMACQSVSHHSPLQMAPRVVEISPNDVIWDNMSTKWWEGYIRTAVVLVVIIGLILGWAVPVSFTGFLSNISNLESFNWLRWIEKVPHLIISIIQGILPPALLGLLLILLPLILRFLARVQGSLTGMSVELTVQRYYFAFLFVQLFLVVSISSGITRIIQDVAKAPQSVASLLASNLPKASNYFFSYMLLQAFSTSGGALVQLGGLFKWYLLAPLMDSTARQKWKRQIQLPDMKWGTFFPVYTNLACIGLIYSVISPLILVFNIVTFSLFWFVYRYNTLYVTKFTFDTGGLLFPTAINQLFTGIYVMEICLIGLFLLVRDARKINDEKAEAAGTPCKIQAIIMIVALILTVIFQWLLNNAFGPLLRYLPITLEDEAVMRDEEFARAQEKRWALEEAEEEQREAHREASMQGSQDRETRSRGYSARGADSYEMQSMDGGPDLRSDLKKLVPHLDAPVKLSWATRDPNKTRKSQLLSPAMIPQIKSPRHRQHHQKHKAPADVENQTGTDRMAAALFSGINDEIEDLTPDDRDKLVQRAFQHSALRARRPVIWIPRDDLGISDDEVKRTKEFSGMIWISNEGTGLDAKGRVIYRRSPPDFSEVDLIDL</sequence>
<feature type="compositionally biased region" description="Basic and acidic residues" evidence="7">
    <location>
        <begin position="424"/>
        <end position="444"/>
    </location>
</feature>
<feature type="region of interest" description="Disordered" evidence="7">
    <location>
        <begin position="311"/>
        <end position="394"/>
    </location>
</feature>
<evidence type="ECO:0000256" key="5">
    <source>
        <dbReference type="ARBA" id="ARBA00022989"/>
    </source>
</evidence>
<dbReference type="Pfam" id="PF02714">
    <property type="entry name" value="RSN1_7TM"/>
    <property type="match status" value="1"/>
</dbReference>
<feature type="domain" description="CSC1/OSCA1-like 7TM region" evidence="9">
    <location>
        <begin position="585"/>
        <end position="857"/>
    </location>
</feature>
<feature type="domain" description="10TM putative phosphate transporter extracellular tail" evidence="10">
    <location>
        <begin position="1062"/>
        <end position="1138"/>
    </location>
</feature>
<protein>
    <recommendedName>
        <fullName evidence="15">DUF221-domain-containing protein</fullName>
    </recommendedName>
</protein>
<feature type="compositionally biased region" description="Basic residues" evidence="7">
    <location>
        <begin position="1026"/>
        <end position="1037"/>
    </location>
</feature>
<dbReference type="GO" id="GO:0005227">
    <property type="term" value="F:calcium-activated cation channel activity"/>
    <property type="evidence" value="ECO:0007669"/>
    <property type="project" value="InterPro"/>
</dbReference>
<evidence type="ECO:0000256" key="6">
    <source>
        <dbReference type="ARBA" id="ARBA00023136"/>
    </source>
</evidence>
<evidence type="ECO:0000256" key="7">
    <source>
        <dbReference type="SAM" id="MobiDB-lite"/>
    </source>
</evidence>
<evidence type="ECO:0000256" key="8">
    <source>
        <dbReference type="SAM" id="Phobius"/>
    </source>
</evidence>
<proteinExistence type="inferred from homology"/>
<evidence type="ECO:0000259" key="12">
    <source>
        <dbReference type="Pfam" id="PF14703"/>
    </source>
</evidence>
<dbReference type="GO" id="GO:0005886">
    <property type="term" value="C:plasma membrane"/>
    <property type="evidence" value="ECO:0007669"/>
    <property type="project" value="TreeGrafter"/>
</dbReference>
<gene>
    <name evidence="13" type="ORF">OHK93_001097</name>
</gene>
<evidence type="ECO:0000313" key="14">
    <source>
        <dbReference type="Proteomes" id="UP001161017"/>
    </source>
</evidence>
<feature type="compositionally biased region" description="Basic residues" evidence="7">
    <location>
        <begin position="325"/>
        <end position="335"/>
    </location>
</feature>
<feature type="transmembrane region" description="Helical" evidence="8">
    <location>
        <begin position="677"/>
        <end position="701"/>
    </location>
</feature>
<dbReference type="PANTHER" id="PTHR13018:SF20">
    <property type="entry name" value="SPORULATION-SPECIFIC PROTEIN 75"/>
    <property type="match status" value="1"/>
</dbReference>
<feature type="transmembrane region" description="Helical" evidence="8">
    <location>
        <begin position="880"/>
        <end position="899"/>
    </location>
</feature>
<evidence type="ECO:0000313" key="13">
    <source>
        <dbReference type="EMBL" id="MDI1489898.1"/>
    </source>
</evidence>
<keyword evidence="3" id="KW-0813">Transport</keyword>
<feature type="transmembrane region" description="Helical" evidence="8">
    <location>
        <begin position="143"/>
        <end position="163"/>
    </location>
</feature>